<dbReference type="PANTHER" id="PTHR12837:SF15">
    <property type="entry name" value="POLY(ADP-RIBOSE) GLYCOHYDROLASE"/>
    <property type="match status" value="1"/>
</dbReference>
<proteinExistence type="predicted"/>
<protein>
    <recommendedName>
        <fullName evidence="1">PARG catalytic Macro domain-containing protein</fullName>
    </recommendedName>
</protein>
<evidence type="ECO:0000259" key="1">
    <source>
        <dbReference type="Pfam" id="PF05028"/>
    </source>
</evidence>
<evidence type="ECO:0000313" key="2">
    <source>
        <dbReference type="EMBL" id="CAL8135921.1"/>
    </source>
</evidence>
<dbReference type="Proteomes" id="UP001642540">
    <property type="component" value="Unassembled WGS sequence"/>
</dbReference>
<feature type="domain" description="PARG catalytic Macro" evidence="1">
    <location>
        <begin position="50"/>
        <end position="252"/>
    </location>
</feature>
<dbReference type="Pfam" id="PF05028">
    <property type="entry name" value="PARG_cat_C"/>
    <property type="match status" value="1"/>
</dbReference>
<accession>A0ABP1RU69</accession>
<evidence type="ECO:0000313" key="3">
    <source>
        <dbReference type="Proteomes" id="UP001642540"/>
    </source>
</evidence>
<keyword evidence="3" id="KW-1185">Reference proteome</keyword>
<dbReference type="InterPro" id="IPR046372">
    <property type="entry name" value="PARG_cat_C"/>
</dbReference>
<organism evidence="2 3">
    <name type="scientific">Orchesella dallaii</name>
    <dbReference type="NCBI Taxonomy" id="48710"/>
    <lineage>
        <taxon>Eukaryota</taxon>
        <taxon>Metazoa</taxon>
        <taxon>Ecdysozoa</taxon>
        <taxon>Arthropoda</taxon>
        <taxon>Hexapoda</taxon>
        <taxon>Collembola</taxon>
        <taxon>Entomobryomorpha</taxon>
        <taxon>Entomobryoidea</taxon>
        <taxon>Orchesellidae</taxon>
        <taxon>Orchesellinae</taxon>
        <taxon>Orchesella</taxon>
    </lineage>
</organism>
<dbReference type="PANTHER" id="PTHR12837">
    <property type="entry name" value="POLY ADP-RIBOSE GLYCOHYDROLASE"/>
    <property type="match status" value="1"/>
</dbReference>
<dbReference type="EMBL" id="CAXLJM020000109">
    <property type="protein sequence ID" value="CAL8135921.1"/>
    <property type="molecule type" value="Genomic_DNA"/>
</dbReference>
<gene>
    <name evidence="2" type="ORF">ODALV1_LOCUS26205</name>
</gene>
<reference evidence="2 3" key="1">
    <citation type="submission" date="2024-08" db="EMBL/GenBank/DDBJ databases">
        <authorList>
            <person name="Cucini C."/>
            <person name="Frati F."/>
        </authorList>
    </citation>
    <scope>NUCLEOTIDE SEQUENCE [LARGE SCALE GENOMIC DNA]</scope>
</reference>
<dbReference type="InterPro" id="IPR007724">
    <property type="entry name" value="Poly_GlycHdrlase"/>
</dbReference>
<name>A0ABP1RU69_9HEXA</name>
<comment type="caution">
    <text evidence="2">The sequence shown here is derived from an EMBL/GenBank/DDBJ whole genome shotgun (WGS) entry which is preliminary data.</text>
</comment>
<sequence length="308" mass="34825">MFNTSTVGNVKVEKLKCILNYFQQLGPPGQNSEKDHQVISFERRFVEDKTDWASSTTKLIKVVVEPTKRIEEAHGMLQVDFANKIVGGEVFNEGALMEEIRFAIYPELIISRLFTENLKDNEVLAITGAEQFSNYEGYAENFRYTGPSKPLQYEGDHFGRISSFVVAMDALHFSQIEIESQFEQINIDRELHKAYVAFLVPPGEPNTLIATGNWGCGVFNGDVQLKFLIQWVAASEAGRNGMQFHTIGDELLSQDIKAMQDFLIKQDFNIGDLYKAMIGYHAKISEHSCLFNYLVHSITASADSRNDE</sequence>